<reference evidence="1" key="1">
    <citation type="submission" date="2015-03" db="EMBL/GenBank/DDBJ databases">
        <title>Wuchereria bancrofti Genome Sequencing Papua New Guinea Strain.</title>
        <authorList>
            <person name="Small S.T."/>
            <person name="Serre D."/>
            <person name="Zimmerman P.A."/>
        </authorList>
    </citation>
    <scope>NUCLEOTIDE SEQUENCE [LARGE SCALE GENOMIC DNA]</scope>
    <source>
        <strain evidence="1">pt0022</strain>
    </source>
</reference>
<organism evidence="1 2">
    <name type="scientific">Wuchereria bancrofti</name>
    <dbReference type="NCBI Taxonomy" id="6293"/>
    <lineage>
        <taxon>Eukaryota</taxon>
        <taxon>Metazoa</taxon>
        <taxon>Ecdysozoa</taxon>
        <taxon>Nematoda</taxon>
        <taxon>Chromadorea</taxon>
        <taxon>Rhabditida</taxon>
        <taxon>Spirurina</taxon>
        <taxon>Spiruromorpha</taxon>
        <taxon>Filarioidea</taxon>
        <taxon>Onchocercidae</taxon>
        <taxon>Wuchereria</taxon>
    </lineage>
</organism>
<proteinExistence type="predicted"/>
<protein>
    <submittedName>
        <fullName evidence="2">Uncharacterized protein</fullName>
    </submittedName>
</protein>
<dbReference type="WBParaSite" id="mrna-Wban_10728">
    <property type="protein sequence ID" value="mrna-Wban_10728"/>
    <property type="gene ID" value="Wban_10728"/>
</dbReference>
<name>A0AAF5RXZ2_WUCBA</name>
<evidence type="ECO:0000313" key="1">
    <source>
        <dbReference type="Proteomes" id="UP000093561"/>
    </source>
</evidence>
<accession>A0AAF5RXZ2</accession>
<reference evidence="2" key="3">
    <citation type="submission" date="2024-02" db="UniProtKB">
        <authorList>
            <consortium name="WormBaseParasite"/>
        </authorList>
    </citation>
    <scope>IDENTIFICATION</scope>
    <source>
        <strain evidence="2">pt0022</strain>
    </source>
</reference>
<dbReference type="Proteomes" id="UP000093561">
    <property type="component" value="Unassembled WGS sequence"/>
</dbReference>
<reference evidence="1" key="2">
    <citation type="journal article" date="2016" name="Mol. Ecol.">
        <title>Population genomics of the filarial nematode parasite Wuchereria bancrofti from mosquitoes.</title>
        <authorList>
            <person name="Small S.T."/>
            <person name="Reimer L.J."/>
            <person name="Tisch D.J."/>
            <person name="King C.L."/>
            <person name="Christensen B.M."/>
            <person name="Siba P.M."/>
            <person name="Kazura J.W."/>
            <person name="Serre D."/>
            <person name="Zimmerman P.A."/>
        </authorList>
    </citation>
    <scope>NUCLEOTIDE SEQUENCE</scope>
    <source>
        <strain evidence="1">pt0022</strain>
    </source>
</reference>
<dbReference type="AlphaFoldDB" id="A0AAF5RXZ2"/>
<sequence>MLYHQTKLKANKSSPHMRITLERMQFCFIKIQMHAENDCIRYRVRGMEVEGTAQKSFKRSVGIGK</sequence>
<evidence type="ECO:0000313" key="2">
    <source>
        <dbReference type="WBParaSite" id="mrna-Wban_10728"/>
    </source>
</evidence>